<dbReference type="AlphaFoldDB" id="A0A3N4LU78"/>
<evidence type="ECO:0000313" key="3">
    <source>
        <dbReference type="Proteomes" id="UP000267821"/>
    </source>
</evidence>
<keyword evidence="3" id="KW-1185">Reference proteome</keyword>
<evidence type="ECO:0000313" key="2">
    <source>
        <dbReference type="EMBL" id="RPB24201.1"/>
    </source>
</evidence>
<proteinExistence type="predicted"/>
<feature type="compositionally biased region" description="Basic and acidic residues" evidence="1">
    <location>
        <begin position="157"/>
        <end position="185"/>
    </location>
</feature>
<dbReference type="OrthoDB" id="10413022at2759"/>
<dbReference type="EMBL" id="ML121543">
    <property type="protein sequence ID" value="RPB24201.1"/>
    <property type="molecule type" value="Genomic_DNA"/>
</dbReference>
<feature type="region of interest" description="Disordered" evidence="1">
    <location>
        <begin position="149"/>
        <end position="185"/>
    </location>
</feature>
<feature type="compositionally biased region" description="Low complexity" evidence="1">
    <location>
        <begin position="26"/>
        <end position="40"/>
    </location>
</feature>
<organism evidence="2 3">
    <name type="scientific">Terfezia boudieri ATCC MYA-4762</name>
    <dbReference type="NCBI Taxonomy" id="1051890"/>
    <lineage>
        <taxon>Eukaryota</taxon>
        <taxon>Fungi</taxon>
        <taxon>Dikarya</taxon>
        <taxon>Ascomycota</taxon>
        <taxon>Pezizomycotina</taxon>
        <taxon>Pezizomycetes</taxon>
        <taxon>Pezizales</taxon>
        <taxon>Pezizaceae</taxon>
        <taxon>Terfezia</taxon>
    </lineage>
</organism>
<feature type="region of interest" description="Disordered" evidence="1">
    <location>
        <begin position="1"/>
        <end position="40"/>
    </location>
</feature>
<protein>
    <submittedName>
        <fullName evidence="2">Uncharacterized protein</fullName>
    </submittedName>
</protein>
<sequence length="185" mass="20792">MGGNDDKIDTDKPPHWPTIDQGNADTSSESGESCGASSTSSSYSTIYKTIAPTISHWIGPVTVFFEGYSYDPTTDSGIRCSYPRAYLLHNNIVENPLPTLPLSRDHFGMNENENEGFGEKEFQVRLEEYVRLLHRGRVEDGYARKILATRTKRESKRKMSGDDPADRDWVPQTAEERAEGCHNSE</sequence>
<reference evidence="2 3" key="1">
    <citation type="journal article" date="2018" name="Nat. Ecol. Evol.">
        <title>Pezizomycetes genomes reveal the molecular basis of ectomycorrhizal truffle lifestyle.</title>
        <authorList>
            <person name="Murat C."/>
            <person name="Payen T."/>
            <person name="Noel B."/>
            <person name="Kuo A."/>
            <person name="Morin E."/>
            <person name="Chen J."/>
            <person name="Kohler A."/>
            <person name="Krizsan K."/>
            <person name="Balestrini R."/>
            <person name="Da Silva C."/>
            <person name="Montanini B."/>
            <person name="Hainaut M."/>
            <person name="Levati E."/>
            <person name="Barry K.W."/>
            <person name="Belfiori B."/>
            <person name="Cichocki N."/>
            <person name="Clum A."/>
            <person name="Dockter R.B."/>
            <person name="Fauchery L."/>
            <person name="Guy J."/>
            <person name="Iotti M."/>
            <person name="Le Tacon F."/>
            <person name="Lindquist E.A."/>
            <person name="Lipzen A."/>
            <person name="Malagnac F."/>
            <person name="Mello A."/>
            <person name="Molinier V."/>
            <person name="Miyauchi S."/>
            <person name="Poulain J."/>
            <person name="Riccioni C."/>
            <person name="Rubini A."/>
            <person name="Sitrit Y."/>
            <person name="Splivallo R."/>
            <person name="Traeger S."/>
            <person name="Wang M."/>
            <person name="Zifcakova L."/>
            <person name="Wipf D."/>
            <person name="Zambonelli A."/>
            <person name="Paolocci F."/>
            <person name="Nowrousian M."/>
            <person name="Ottonello S."/>
            <person name="Baldrian P."/>
            <person name="Spatafora J.W."/>
            <person name="Henrissat B."/>
            <person name="Nagy L.G."/>
            <person name="Aury J.M."/>
            <person name="Wincker P."/>
            <person name="Grigoriev I.V."/>
            <person name="Bonfante P."/>
            <person name="Martin F.M."/>
        </authorList>
    </citation>
    <scope>NUCLEOTIDE SEQUENCE [LARGE SCALE GENOMIC DNA]</scope>
    <source>
        <strain evidence="2 3">ATCC MYA-4762</strain>
    </source>
</reference>
<dbReference type="InParanoid" id="A0A3N4LU78"/>
<evidence type="ECO:0000256" key="1">
    <source>
        <dbReference type="SAM" id="MobiDB-lite"/>
    </source>
</evidence>
<gene>
    <name evidence="2" type="ORF">L211DRAFT_838114</name>
</gene>
<dbReference type="Proteomes" id="UP000267821">
    <property type="component" value="Unassembled WGS sequence"/>
</dbReference>
<accession>A0A3N4LU78</accession>
<name>A0A3N4LU78_9PEZI</name>
<feature type="compositionally biased region" description="Basic and acidic residues" evidence="1">
    <location>
        <begin position="1"/>
        <end position="14"/>
    </location>
</feature>